<evidence type="ECO:0000256" key="1">
    <source>
        <dbReference type="SAM" id="Phobius"/>
    </source>
</evidence>
<evidence type="ECO:0000313" key="2">
    <source>
        <dbReference type="EMBL" id="OEK56934.1"/>
    </source>
</evidence>
<keyword evidence="1" id="KW-1133">Transmembrane helix</keyword>
<accession>A0AAP7LU05</accession>
<sequence length="148" mass="17355">MVKQLLTNKAFTYIEMLMVLGIISLLLFLQVRYISINNSAPQSNNHSMTNLIMQFNFLKSKAIKDNKPITLIFNTFSSKIIVREPQHENPHIKLTKNTYIHPRTNINYLTFDKNGDTNKFGTLYLSTNGRLYKIIFHIEKGRMRFEKI</sequence>
<proteinExistence type="predicted"/>
<dbReference type="PIRSF" id="PIRSF021292">
    <property type="entry name" value="Competence_ComGD"/>
    <property type="match status" value="1"/>
</dbReference>
<dbReference type="InterPro" id="IPR016785">
    <property type="entry name" value="ComGD"/>
</dbReference>
<keyword evidence="1" id="KW-0812">Transmembrane</keyword>
<reference evidence="3" key="1">
    <citation type="submission" date="2015-11" db="EMBL/GenBank/DDBJ databases">
        <title>Genomic diversity of Staphylococcus saprophyticus strains from urinary tract infections, animal surfaces, and fermented foods.</title>
        <authorList>
            <person name="Wolfe B.E."/>
        </authorList>
    </citation>
    <scope>NUCLEOTIDE SEQUENCE [LARGE SCALE GENOMIC DNA]</scope>
    <source>
        <strain evidence="3">738_7</strain>
    </source>
</reference>
<feature type="transmembrane region" description="Helical" evidence="1">
    <location>
        <begin position="12"/>
        <end position="34"/>
    </location>
</feature>
<comment type="caution">
    <text evidence="2">The sequence shown here is derived from an EMBL/GenBank/DDBJ whole genome shotgun (WGS) entry which is preliminary data.</text>
</comment>
<dbReference type="RefSeq" id="WP_031265987.1">
    <property type="nucleotide sequence ID" value="NZ_CP013980.1"/>
</dbReference>
<dbReference type="AlphaFoldDB" id="A0AAP7LU05"/>
<dbReference type="EMBL" id="LNPX01000023">
    <property type="protein sequence ID" value="OEK56934.1"/>
    <property type="molecule type" value="Genomic_DNA"/>
</dbReference>
<gene>
    <name evidence="2" type="ORF">ASS94_06725</name>
</gene>
<organism evidence="2 3">
    <name type="scientific">Staphylococcus equorum</name>
    <dbReference type="NCBI Taxonomy" id="246432"/>
    <lineage>
        <taxon>Bacteria</taxon>
        <taxon>Bacillati</taxon>
        <taxon>Bacillota</taxon>
        <taxon>Bacilli</taxon>
        <taxon>Bacillales</taxon>
        <taxon>Staphylococcaceae</taxon>
        <taxon>Staphylococcus</taxon>
    </lineage>
</organism>
<dbReference type="Proteomes" id="UP000095464">
    <property type="component" value="Unassembled WGS sequence"/>
</dbReference>
<name>A0AAP7LU05_9STAP</name>
<evidence type="ECO:0000313" key="3">
    <source>
        <dbReference type="Proteomes" id="UP000095464"/>
    </source>
</evidence>
<protein>
    <submittedName>
        <fullName evidence="2">Competence protein</fullName>
    </submittedName>
</protein>
<dbReference type="GO" id="GO:0030420">
    <property type="term" value="P:establishment of competence for transformation"/>
    <property type="evidence" value="ECO:0007669"/>
    <property type="project" value="InterPro"/>
</dbReference>
<dbReference type="NCBIfam" id="NF040982">
    <property type="entry name" value="ComGD"/>
    <property type="match status" value="1"/>
</dbReference>
<keyword evidence="1" id="KW-0472">Membrane</keyword>